<dbReference type="STRING" id="67855.RO21_03185"/>
<dbReference type="PATRIC" id="fig|67855.3.peg.404"/>
<dbReference type="InterPro" id="IPR001034">
    <property type="entry name" value="DeoR_HTH"/>
</dbReference>
<keyword evidence="6" id="KW-1185">Reference proteome</keyword>
<dbReference type="InterPro" id="IPR026881">
    <property type="entry name" value="WYL_dom"/>
</dbReference>
<dbReference type="AlphaFoldDB" id="A0A0J5P6E5"/>
<dbReference type="Pfam" id="PF08220">
    <property type="entry name" value="HTH_DeoR"/>
    <property type="match status" value="1"/>
</dbReference>
<dbReference type="InterPro" id="IPR036388">
    <property type="entry name" value="WH-like_DNA-bd_sf"/>
</dbReference>
<dbReference type="Pfam" id="PF13280">
    <property type="entry name" value="WYL"/>
    <property type="match status" value="1"/>
</dbReference>
<dbReference type="PANTHER" id="PTHR34580">
    <property type="match status" value="1"/>
</dbReference>
<organism evidence="5 6">
    <name type="scientific">Muribacter muris</name>
    <dbReference type="NCBI Taxonomy" id="67855"/>
    <lineage>
        <taxon>Bacteria</taxon>
        <taxon>Pseudomonadati</taxon>
        <taxon>Pseudomonadota</taxon>
        <taxon>Gammaproteobacteria</taxon>
        <taxon>Pasteurellales</taxon>
        <taxon>Pasteurellaceae</taxon>
        <taxon>Muribacter</taxon>
    </lineage>
</organism>
<dbReference type="GO" id="GO:0003700">
    <property type="term" value="F:DNA-binding transcription factor activity"/>
    <property type="evidence" value="ECO:0007669"/>
    <property type="project" value="InterPro"/>
</dbReference>
<evidence type="ECO:0000313" key="6">
    <source>
        <dbReference type="Proteomes" id="UP000036270"/>
    </source>
</evidence>
<dbReference type="InterPro" id="IPR051534">
    <property type="entry name" value="CBASS_pafABC_assoc_protein"/>
</dbReference>
<dbReference type="RefSeq" id="WP_047976355.1">
    <property type="nucleotide sequence ID" value="NZ_JWIZ01000017.1"/>
</dbReference>
<keyword evidence="2" id="KW-0804">Transcription</keyword>
<gene>
    <name evidence="5" type="ORF">RO21_03185</name>
</gene>
<feature type="domain" description="HTH deoR-type" evidence="3">
    <location>
        <begin position="10"/>
        <end position="45"/>
    </location>
</feature>
<dbReference type="PANTHER" id="PTHR34580:SF1">
    <property type="entry name" value="PROTEIN PAFC"/>
    <property type="match status" value="1"/>
</dbReference>
<comment type="caution">
    <text evidence="5">The sequence shown here is derived from an EMBL/GenBank/DDBJ whole genome shotgun (WGS) entry which is preliminary data.</text>
</comment>
<keyword evidence="1" id="KW-0805">Transcription regulation</keyword>
<evidence type="ECO:0000259" key="3">
    <source>
        <dbReference type="Pfam" id="PF08220"/>
    </source>
</evidence>
<dbReference type="PROSITE" id="PS52050">
    <property type="entry name" value="WYL"/>
    <property type="match status" value="1"/>
</dbReference>
<feature type="domain" description="WYL" evidence="4">
    <location>
        <begin position="122"/>
        <end position="179"/>
    </location>
</feature>
<protein>
    <submittedName>
        <fullName evidence="5">Transcriptional regulator</fullName>
    </submittedName>
</protein>
<evidence type="ECO:0000259" key="4">
    <source>
        <dbReference type="Pfam" id="PF13280"/>
    </source>
</evidence>
<name>A0A0J5P6E5_9PAST</name>
<sequence length="297" mass="34911">MKKNTVLAKRLAEILARLNQGQRIDVNQLAEEFGVAVRTIQRDIKDRLEFLEWAESGPRYYRLNHHQFSLLNQQDIERFALFASISDLFPKVDRQFFQEKLTESIKVKGFQYEDIRHLEQEFNLLTQAIEQHQFIHFQYTKSGQIQGKFYKIAPYSLINKNGIWYLIGTDNDKQKTFCFTQITMPRILEESFEPNQQLIAEIKRNDSISFGNQIGEVLIKVSEFAAPYFLRRNLLPNQKLVHKLESGELILASENVHELDIIPLVQYWIPHLVIISPSELQSSMHNKLQQYLLTTKN</sequence>
<dbReference type="Gene3D" id="1.10.10.10">
    <property type="entry name" value="Winged helix-like DNA-binding domain superfamily/Winged helix DNA-binding domain"/>
    <property type="match status" value="1"/>
</dbReference>
<reference evidence="5 6" key="1">
    <citation type="submission" date="2014-12" db="EMBL/GenBank/DDBJ databases">
        <title>Reclassification of Actinobacillus muris as Muribacter muris.</title>
        <authorList>
            <person name="Christensen H."/>
            <person name="Nicklas W."/>
            <person name="Bisgaard M."/>
        </authorList>
    </citation>
    <scope>NUCLEOTIDE SEQUENCE [LARGE SCALE GENOMIC DNA]</scope>
    <source>
        <strain evidence="5 6">Ackerman80-443D</strain>
    </source>
</reference>
<dbReference type="Proteomes" id="UP000036270">
    <property type="component" value="Unassembled WGS sequence"/>
</dbReference>
<evidence type="ECO:0000256" key="1">
    <source>
        <dbReference type="ARBA" id="ARBA00023015"/>
    </source>
</evidence>
<accession>A0A0J5P6E5</accession>
<dbReference type="EMBL" id="JWIZ01000017">
    <property type="protein sequence ID" value="KMK51953.1"/>
    <property type="molecule type" value="Genomic_DNA"/>
</dbReference>
<proteinExistence type="predicted"/>
<evidence type="ECO:0000313" key="5">
    <source>
        <dbReference type="EMBL" id="KMK51953.1"/>
    </source>
</evidence>
<evidence type="ECO:0000256" key="2">
    <source>
        <dbReference type="ARBA" id="ARBA00023163"/>
    </source>
</evidence>